<comment type="similarity">
    <text evidence="1">Belongs to the LysR transcriptional regulatory family.</text>
</comment>
<keyword evidence="3" id="KW-0238">DNA-binding</keyword>
<dbReference type="InterPro" id="IPR036388">
    <property type="entry name" value="WH-like_DNA-bd_sf"/>
</dbReference>
<dbReference type="PRINTS" id="PR00039">
    <property type="entry name" value="HTHLYSR"/>
</dbReference>
<evidence type="ECO:0000313" key="6">
    <source>
        <dbReference type="EMBL" id="MDO1531178.1"/>
    </source>
</evidence>
<sequence length="303" mass="33366">MNLTLRQLRAFAAVAETGSFTAAAATLHLTQSALSVLVRELEREMGVQLFDRHTRRVLLSEAGREFQPSVQRLLADLAGAVAGVTDLRDKKKGVLRLAAPQLMACTLMPRVIAAYRERHPDVDVRLADTLPEHLLDGLLSGEVELAVGQDVAVDAALVERRTLFRDRHWLICPPGHAFARRRQVRWSELGPYVFIAPTRDFRQRVLPELAADARELMLRATTQEVSYMTTALGMVASGLGLTVCPTYSASLVRAHGLQMVRLDQPDFHREVCVYGAAKRSLSPAAASFVELLQQVAREPGLAG</sequence>
<evidence type="ECO:0000256" key="1">
    <source>
        <dbReference type="ARBA" id="ARBA00009437"/>
    </source>
</evidence>
<evidence type="ECO:0000256" key="3">
    <source>
        <dbReference type="ARBA" id="ARBA00023125"/>
    </source>
</evidence>
<dbReference type="Gene3D" id="1.10.10.10">
    <property type="entry name" value="Winged helix-like DNA-binding domain superfamily/Winged helix DNA-binding domain"/>
    <property type="match status" value="1"/>
</dbReference>
<comment type="caution">
    <text evidence="6">The sequence shown here is derived from an EMBL/GenBank/DDBJ whole genome shotgun (WGS) entry which is preliminary data.</text>
</comment>
<dbReference type="Gene3D" id="3.40.190.290">
    <property type="match status" value="1"/>
</dbReference>
<dbReference type="InterPro" id="IPR000847">
    <property type="entry name" value="LysR_HTH_N"/>
</dbReference>
<evidence type="ECO:0000313" key="7">
    <source>
        <dbReference type="Proteomes" id="UP001169027"/>
    </source>
</evidence>
<dbReference type="InterPro" id="IPR005119">
    <property type="entry name" value="LysR_subst-bd"/>
</dbReference>
<dbReference type="InterPro" id="IPR050950">
    <property type="entry name" value="HTH-type_LysR_regulators"/>
</dbReference>
<dbReference type="EMBL" id="JAUKVY010000002">
    <property type="protein sequence ID" value="MDO1531178.1"/>
    <property type="molecule type" value="Genomic_DNA"/>
</dbReference>
<keyword evidence="7" id="KW-1185">Reference proteome</keyword>
<keyword evidence="2" id="KW-0805">Transcription regulation</keyword>
<name>A0ABT8RX10_9BURK</name>
<feature type="domain" description="HTH lysR-type" evidence="5">
    <location>
        <begin position="3"/>
        <end position="60"/>
    </location>
</feature>
<dbReference type="SUPFAM" id="SSF53850">
    <property type="entry name" value="Periplasmic binding protein-like II"/>
    <property type="match status" value="1"/>
</dbReference>
<reference evidence="6" key="1">
    <citation type="submission" date="2023-06" db="EMBL/GenBank/DDBJ databases">
        <authorList>
            <person name="Jiang Y."/>
            <person name="Liu Q."/>
        </authorList>
    </citation>
    <scope>NUCLEOTIDE SEQUENCE</scope>
    <source>
        <strain evidence="6">CGMCC 1.12090</strain>
    </source>
</reference>
<dbReference type="PROSITE" id="PS50931">
    <property type="entry name" value="HTH_LYSR"/>
    <property type="match status" value="1"/>
</dbReference>
<dbReference type="CDD" id="cd08440">
    <property type="entry name" value="PBP2_LTTR_like_4"/>
    <property type="match status" value="1"/>
</dbReference>
<dbReference type="RefSeq" id="WP_301803417.1">
    <property type="nucleotide sequence ID" value="NZ_JAUJZH010000002.1"/>
</dbReference>
<keyword evidence="4" id="KW-0804">Transcription</keyword>
<dbReference type="Pfam" id="PF00126">
    <property type="entry name" value="HTH_1"/>
    <property type="match status" value="1"/>
</dbReference>
<dbReference type="Pfam" id="PF03466">
    <property type="entry name" value="LysR_substrate"/>
    <property type="match status" value="1"/>
</dbReference>
<organism evidence="6 7">
    <name type="scientific">Variovorax ginsengisoli</name>
    <dbReference type="NCBI Taxonomy" id="363844"/>
    <lineage>
        <taxon>Bacteria</taxon>
        <taxon>Pseudomonadati</taxon>
        <taxon>Pseudomonadota</taxon>
        <taxon>Betaproteobacteria</taxon>
        <taxon>Burkholderiales</taxon>
        <taxon>Comamonadaceae</taxon>
        <taxon>Variovorax</taxon>
    </lineage>
</organism>
<evidence type="ECO:0000259" key="5">
    <source>
        <dbReference type="PROSITE" id="PS50931"/>
    </source>
</evidence>
<evidence type="ECO:0000256" key="2">
    <source>
        <dbReference type="ARBA" id="ARBA00023015"/>
    </source>
</evidence>
<evidence type="ECO:0000256" key="4">
    <source>
        <dbReference type="ARBA" id="ARBA00023163"/>
    </source>
</evidence>
<dbReference type="PANTHER" id="PTHR30419:SF8">
    <property type="entry name" value="NITROGEN ASSIMILATION TRANSCRIPTIONAL ACTIVATOR-RELATED"/>
    <property type="match status" value="1"/>
</dbReference>
<dbReference type="SUPFAM" id="SSF46785">
    <property type="entry name" value="Winged helix' DNA-binding domain"/>
    <property type="match status" value="1"/>
</dbReference>
<dbReference type="Proteomes" id="UP001169027">
    <property type="component" value="Unassembled WGS sequence"/>
</dbReference>
<gene>
    <name evidence="6" type="ORF">Q2T77_02670</name>
</gene>
<proteinExistence type="inferred from homology"/>
<accession>A0ABT8RX10</accession>
<dbReference type="PANTHER" id="PTHR30419">
    <property type="entry name" value="HTH-TYPE TRANSCRIPTIONAL REGULATOR YBHD"/>
    <property type="match status" value="1"/>
</dbReference>
<dbReference type="InterPro" id="IPR036390">
    <property type="entry name" value="WH_DNA-bd_sf"/>
</dbReference>
<protein>
    <submittedName>
        <fullName evidence="6">LysR substrate-binding domain-containing protein</fullName>
    </submittedName>
</protein>